<evidence type="ECO:0000256" key="6">
    <source>
        <dbReference type="ARBA" id="ARBA00022842"/>
    </source>
</evidence>
<organism evidence="12 13">
    <name type="scientific">Cytobacillus depressus</name>
    <dbReference type="NCBI Taxonomy" id="1602942"/>
    <lineage>
        <taxon>Bacteria</taxon>
        <taxon>Bacillati</taxon>
        <taxon>Bacillota</taxon>
        <taxon>Bacilli</taxon>
        <taxon>Bacillales</taxon>
        <taxon>Bacillaceae</taxon>
        <taxon>Cytobacillus</taxon>
    </lineage>
</organism>
<evidence type="ECO:0000256" key="11">
    <source>
        <dbReference type="RuleBase" id="RU003781"/>
    </source>
</evidence>
<dbReference type="GO" id="GO:0005829">
    <property type="term" value="C:cytosol"/>
    <property type="evidence" value="ECO:0007669"/>
    <property type="project" value="TreeGrafter"/>
</dbReference>
<dbReference type="EC" id="3.6.1.66" evidence="10"/>
<comment type="function">
    <text evidence="10">Pyrophosphatase that catalyzes the hydrolysis of nucleoside triphosphates to their monophosphate derivatives, with a high preference for the non-canonical purine nucleotides XTP (xanthosine triphosphate), dITP (deoxyinosine triphosphate) and ITP. Seems to function as a house-cleaning enzyme that removes non-canonical purine nucleotides from the nucleotide pool, thus preventing their incorporation into DNA/RNA and avoiding chromosomal lesions.</text>
</comment>
<evidence type="ECO:0000256" key="9">
    <source>
        <dbReference type="ARBA" id="ARBA00052017"/>
    </source>
</evidence>
<feature type="binding site" evidence="10">
    <location>
        <begin position="8"/>
        <end position="13"/>
    </location>
    <ligand>
        <name>substrate</name>
    </ligand>
</feature>
<accession>A0A6L3VAR2</accession>
<feature type="binding site" evidence="10">
    <location>
        <position position="71"/>
    </location>
    <ligand>
        <name>substrate</name>
    </ligand>
</feature>
<dbReference type="NCBIfam" id="NF011397">
    <property type="entry name" value="PRK14822.1"/>
    <property type="match status" value="1"/>
</dbReference>
<dbReference type="HAMAP" id="MF_01405">
    <property type="entry name" value="Non_canon_purine_NTPase"/>
    <property type="match status" value="1"/>
</dbReference>
<comment type="catalytic activity">
    <reaction evidence="8 10">
        <text>dITP + H2O = dIMP + diphosphate + H(+)</text>
        <dbReference type="Rhea" id="RHEA:28342"/>
        <dbReference type="ChEBI" id="CHEBI:15377"/>
        <dbReference type="ChEBI" id="CHEBI:15378"/>
        <dbReference type="ChEBI" id="CHEBI:33019"/>
        <dbReference type="ChEBI" id="CHEBI:61194"/>
        <dbReference type="ChEBI" id="CHEBI:61382"/>
        <dbReference type="EC" id="3.6.1.66"/>
    </reaction>
</comment>
<protein>
    <recommendedName>
        <fullName evidence="10">dITP/XTP pyrophosphatase</fullName>
        <ecNumber evidence="10">3.6.1.66</ecNumber>
    </recommendedName>
    <alternativeName>
        <fullName evidence="10">Non-canonical purine NTP pyrophosphatase</fullName>
    </alternativeName>
    <alternativeName>
        <fullName evidence="10">Non-standard purine NTP pyrophosphatase</fullName>
    </alternativeName>
    <alternativeName>
        <fullName evidence="10">Nucleoside-triphosphate diphosphatase</fullName>
    </alternativeName>
    <alternativeName>
        <fullName evidence="10">Nucleoside-triphosphate pyrophosphatase</fullName>
        <shortName evidence="10">NTPase</shortName>
    </alternativeName>
</protein>
<evidence type="ECO:0000313" key="13">
    <source>
        <dbReference type="Proteomes" id="UP000481030"/>
    </source>
</evidence>
<feature type="binding site" evidence="10">
    <location>
        <position position="70"/>
    </location>
    <ligand>
        <name>Mg(2+)</name>
        <dbReference type="ChEBI" id="CHEBI:18420"/>
    </ligand>
</feature>
<dbReference type="Gene3D" id="3.90.950.10">
    <property type="match status" value="1"/>
</dbReference>
<dbReference type="GO" id="GO:0009146">
    <property type="term" value="P:purine nucleoside triphosphate catabolic process"/>
    <property type="evidence" value="ECO:0007669"/>
    <property type="project" value="UniProtKB-UniRule"/>
</dbReference>
<dbReference type="GO" id="GO:0017111">
    <property type="term" value="F:ribonucleoside triphosphate phosphatase activity"/>
    <property type="evidence" value="ECO:0007669"/>
    <property type="project" value="InterPro"/>
</dbReference>
<dbReference type="SUPFAM" id="SSF52972">
    <property type="entry name" value="ITPase-like"/>
    <property type="match status" value="1"/>
</dbReference>
<dbReference type="PANTHER" id="PTHR11067">
    <property type="entry name" value="INOSINE TRIPHOSPHATE PYROPHOSPHATASE/HAM1 PROTEIN"/>
    <property type="match status" value="1"/>
</dbReference>
<evidence type="ECO:0000256" key="4">
    <source>
        <dbReference type="ARBA" id="ARBA00022741"/>
    </source>
</evidence>
<dbReference type="EMBL" id="WBOS01000001">
    <property type="protein sequence ID" value="KAB2338756.1"/>
    <property type="molecule type" value="Genomic_DNA"/>
</dbReference>
<dbReference type="CDD" id="cd00515">
    <property type="entry name" value="HAM1"/>
    <property type="match status" value="1"/>
</dbReference>
<evidence type="ECO:0000256" key="3">
    <source>
        <dbReference type="ARBA" id="ARBA00022723"/>
    </source>
</evidence>
<feature type="binding site" evidence="10">
    <location>
        <position position="41"/>
    </location>
    <ligand>
        <name>Mg(2+)</name>
        <dbReference type="ChEBI" id="CHEBI:18420"/>
    </ligand>
</feature>
<dbReference type="InterPro" id="IPR020922">
    <property type="entry name" value="dITP/XTP_pyrophosphatase"/>
</dbReference>
<comment type="similarity">
    <text evidence="1 10 11">Belongs to the HAM1 NTPase family.</text>
</comment>
<dbReference type="GO" id="GO:0046872">
    <property type="term" value="F:metal ion binding"/>
    <property type="evidence" value="ECO:0007669"/>
    <property type="project" value="UniProtKB-KW"/>
</dbReference>
<evidence type="ECO:0000256" key="1">
    <source>
        <dbReference type="ARBA" id="ARBA00008023"/>
    </source>
</evidence>
<dbReference type="Proteomes" id="UP000481030">
    <property type="component" value="Unassembled WGS sequence"/>
</dbReference>
<sequence length="203" mass="22526">MQEVIIATKNAGKAREFERMFRPLGYEVKTLLDFPDLEDIEETGSIFEENAILKAEGISKVLNRIVIADDSGLSIDALNGRPGIYSARYAGEAKNDEANMIKVLEELNDVQDKDRQARFYCALAVAAPEQETFTVSGTVEGVILREKRGTHGFGYDPIFFVTEKGKAMAELQPEEKAKLSHRAQALKKLESMLPSLLDGEKNA</sequence>
<name>A0A6L3VAR2_9BACI</name>
<keyword evidence="5 10" id="KW-0378">Hydrolase</keyword>
<evidence type="ECO:0000256" key="2">
    <source>
        <dbReference type="ARBA" id="ARBA00011738"/>
    </source>
</evidence>
<feature type="binding site" evidence="10">
    <location>
        <begin position="181"/>
        <end position="182"/>
    </location>
    <ligand>
        <name>substrate</name>
    </ligand>
</feature>
<comment type="subunit">
    <text evidence="2 10">Homodimer.</text>
</comment>
<comment type="catalytic activity">
    <reaction evidence="9 10">
        <text>XTP + H2O = XMP + diphosphate + H(+)</text>
        <dbReference type="Rhea" id="RHEA:28610"/>
        <dbReference type="ChEBI" id="CHEBI:15377"/>
        <dbReference type="ChEBI" id="CHEBI:15378"/>
        <dbReference type="ChEBI" id="CHEBI:33019"/>
        <dbReference type="ChEBI" id="CHEBI:57464"/>
        <dbReference type="ChEBI" id="CHEBI:61314"/>
        <dbReference type="EC" id="3.6.1.66"/>
    </reaction>
</comment>
<dbReference type="AlphaFoldDB" id="A0A6L3VAR2"/>
<comment type="cofactor">
    <cofactor evidence="10">
        <name>Mg(2+)</name>
        <dbReference type="ChEBI" id="CHEBI:18420"/>
    </cofactor>
    <text evidence="10">Binds 1 Mg(2+) ion per subunit.</text>
</comment>
<evidence type="ECO:0000256" key="7">
    <source>
        <dbReference type="ARBA" id="ARBA00023080"/>
    </source>
</evidence>
<dbReference type="InterPro" id="IPR002637">
    <property type="entry name" value="RdgB/HAM1"/>
</dbReference>
<keyword evidence="3 10" id="KW-0479">Metal-binding</keyword>
<comment type="catalytic activity">
    <reaction evidence="10">
        <text>ITP + H2O = IMP + diphosphate + H(+)</text>
        <dbReference type="Rhea" id="RHEA:29399"/>
        <dbReference type="ChEBI" id="CHEBI:15377"/>
        <dbReference type="ChEBI" id="CHEBI:15378"/>
        <dbReference type="ChEBI" id="CHEBI:33019"/>
        <dbReference type="ChEBI" id="CHEBI:58053"/>
        <dbReference type="ChEBI" id="CHEBI:61402"/>
        <dbReference type="EC" id="3.6.1.66"/>
    </reaction>
</comment>
<feature type="binding site" evidence="10">
    <location>
        <begin position="153"/>
        <end position="156"/>
    </location>
    <ligand>
        <name>substrate</name>
    </ligand>
</feature>
<dbReference type="GO" id="GO:0036220">
    <property type="term" value="F:ITP diphosphatase activity"/>
    <property type="evidence" value="ECO:0007669"/>
    <property type="project" value="UniProtKB-UniRule"/>
</dbReference>
<evidence type="ECO:0000256" key="8">
    <source>
        <dbReference type="ARBA" id="ARBA00051875"/>
    </source>
</evidence>
<dbReference type="InterPro" id="IPR029001">
    <property type="entry name" value="ITPase-like_fam"/>
</dbReference>
<dbReference type="GO" id="GO:0035870">
    <property type="term" value="F:dITP diphosphatase activity"/>
    <property type="evidence" value="ECO:0007669"/>
    <property type="project" value="UniProtKB-UniRule"/>
</dbReference>
<keyword evidence="13" id="KW-1185">Reference proteome</keyword>
<reference evidence="12 13" key="1">
    <citation type="journal article" date="2016" name="Antonie Van Leeuwenhoek">
        <title>Bacillus depressus sp. nov., isolated from soil of a sunflower field.</title>
        <authorList>
            <person name="Wei X."/>
            <person name="Xin D."/>
            <person name="Xin Y."/>
            <person name="Zhang H."/>
            <person name="Wang T."/>
            <person name="Zhang J."/>
        </authorList>
    </citation>
    <scope>NUCLEOTIDE SEQUENCE [LARGE SCALE GENOMIC DNA]</scope>
    <source>
        <strain evidence="12 13">BZ1</strain>
    </source>
</reference>
<dbReference type="Pfam" id="PF01725">
    <property type="entry name" value="Ham1p_like"/>
    <property type="match status" value="1"/>
</dbReference>
<feature type="binding site" evidence="10">
    <location>
        <position position="176"/>
    </location>
    <ligand>
        <name>substrate</name>
    </ligand>
</feature>
<dbReference type="RefSeq" id="WP_151533496.1">
    <property type="nucleotide sequence ID" value="NZ_WBOS01000001.1"/>
</dbReference>
<evidence type="ECO:0000256" key="10">
    <source>
        <dbReference type="HAMAP-Rule" id="MF_01405"/>
    </source>
</evidence>
<feature type="active site" description="Proton acceptor" evidence="10">
    <location>
        <position position="70"/>
    </location>
</feature>
<proteinExistence type="inferred from homology"/>
<dbReference type="GO" id="GO:0000166">
    <property type="term" value="F:nucleotide binding"/>
    <property type="evidence" value="ECO:0007669"/>
    <property type="project" value="UniProtKB-KW"/>
</dbReference>
<dbReference type="GO" id="GO:0036222">
    <property type="term" value="F:XTP diphosphatase activity"/>
    <property type="evidence" value="ECO:0007669"/>
    <property type="project" value="UniProtKB-UniRule"/>
</dbReference>
<comment type="caution">
    <text evidence="12">The sequence shown here is derived from an EMBL/GenBank/DDBJ whole genome shotgun (WGS) entry which is preliminary data.</text>
</comment>
<gene>
    <name evidence="12" type="ORF">F7731_04190</name>
</gene>
<evidence type="ECO:0000313" key="12">
    <source>
        <dbReference type="EMBL" id="KAB2338756.1"/>
    </source>
</evidence>
<evidence type="ECO:0000256" key="5">
    <source>
        <dbReference type="ARBA" id="ARBA00022801"/>
    </source>
</evidence>
<keyword evidence="6 10" id="KW-0460">Magnesium</keyword>
<dbReference type="NCBIfam" id="TIGR00042">
    <property type="entry name" value="RdgB/HAM1 family non-canonical purine NTP pyrophosphatase"/>
    <property type="match status" value="1"/>
</dbReference>
<dbReference type="GO" id="GO:0009117">
    <property type="term" value="P:nucleotide metabolic process"/>
    <property type="evidence" value="ECO:0007669"/>
    <property type="project" value="UniProtKB-KW"/>
</dbReference>
<keyword evidence="7 10" id="KW-0546">Nucleotide metabolism</keyword>
<dbReference type="OrthoDB" id="9807456at2"/>
<dbReference type="FunFam" id="3.90.950.10:FF:000001">
    <property type="entry name" value="dITP/XTP pyrophosphatase"/>
    <property type="match status" value="1"/>
</dbReference>
<dbReference type="PANTHER" id="PTHR11067:SF9">
    <property type="entry name" value="INOSINE TRIPHOSPHATE PYROPHOSPHATASE"/>
    <property type="match status" value="1"/>
</dbReference>
<keyword evidence="4 10" id="KW-0547">Nucleotide-binding</keyword>